<feature type="chain" id="PRO_5047542342" evidence="2">
    <location>
        <begin position="21"/>
        <end position="286"/>
    </location>
</feature>
<reference evidence="3 4" key="1">
    <citation type="submission" date="2024-09" db="EMBL/GenBank/DDBJ databases">
        <title>The Natural Products Discovery Center: Release of the First 8490 Sequenced Strains for Exploring Actinobacteria Biosynthetic Diversity.</title>
        <authorList>
            <person name="Kalkreuter E."/>
            <person name="Kautsar S.A."/>
            <person name="Yang D."/>
            <person name="Bader C.D."/>
            <person name="Teijaro C.N."/>
            <person name="Fluegel L."/>
            <person name="Davis C.M."/>
            <person name="Simpson J.R."/>
            <person name="Lauterbach L."/>
            <person name="Steele A.D."/>
            <person name="Gui C."/>
            <person name="Meng S."/>
            <person name="Li G."/>
            <person name="Viehrig K."/>
            <person name="Ye F."/>
            <person name="Su P."/>
            <person name="Kiefer A.F."/>
            <person name="Nichols A."/>
            <person name="Cepeda A.J."/>
            <person name="Yan W."/>
            <person name="Fan B."/>
            <person name="Jiang Y."/>
            <person name="Adhikari A."/>
            <person name="Zheng C.-J."/>
            <person name="Schuster L."/>
            <person name="Cowan T.M."/>
            <person name="Smanski M.J."/>
            <person name="Chevrette M.G."/>
            <person name="De Carvalho L.P.S."/>
            <person name="Shen B."/>
        </authorList>
    </citation>
    <scope>NUCLEOTIDE SEQUENCE [LARGE SCALE GENOMIC DNA]</scope>
    <source>
        <strain evidence="3 4">NPDC059500</strain>
    </source>
</reference>
<proteinExistence type="predicted"/>
<dbReference type="NCBIfam" id="NF038012">
    <property type="entry name" value="DMT_1"/>
    <property type="match status" value="1"/>
</dbReference>
<dbReference type="EMBL" id="JBHYTS010000027">
    <property type="protein sequence ID" value="MFE1752524.1"/>
    <property type="molecule type" value="Genomic_DNA"/>
</dbReference>
<feature type="transmembrane region" description="Helical" evidence="1">
    <location>
        <begin position="52"/>
        <end position="83"/>
    </location>
</feature>
<feature type="transmembrane region" description="Helical" evidence="1">
    <location>
        <begin position="104"/>
        <end position="124"/>
    </location>
</feature>
<name>A0ABW6H7E9_9ACTN</name>
<feature type="transmembrane region" description="Helical" evidence="1">
    <location>
        <begin position="130"/>
        <end position="153"/>
    </location>
</feature>
<evidence type="ECO:0000256" key="1">
    <source>
        <dbReference type="SAM" id="Phobius"/>
    </source>
</evidence>
<feature type="transmembrane region" description="Helical" evidence="1">
    <location>
        <begin position="255"/>
        <end position="276"/>
    </location>
</feature>
<dbReference type="Proteomes" id="UP001599756">
    <property type="component" value="Unassembled WGS sequence"/>
</dbReference>
<keyword evidence="1" id="KW-1133">Transmembrane helix</keyword>
<evidence type="ECO:0000256" key="2">
    <source>
        <dbReference type="SAM" id="SignalP"/>
    </source>
</evidence>
<keyword evidence="2" id="KW-0732">Signal</keyword>
<accession>A0ABW6H7E9</accession>
<evidence type="ECO:0000313" key="4">
    <source>
        <dbReference type="Proteomes" id="UP001599756"/>
    </source>
</evidence>
<dbReference type="PANTHER" id="PTHR40761:SF1">
    <property type="entry name" value="CONSERVED INTEGRAL MEMBRANE ALANINE VALINE AND LEUCINE RICH PROTEIN-RELATED"/>
    <property type="match status" value="1"/>
</dbReference>
<keyword evidence="1" id="KW-0812">Transmembrane</keyword>
<feature type="signal peptide" evidence="2">
    <location>
        <begin position="1"/>
        <end position="20"/>
    </location>
</feature>
<protein>
    <submittedName>
        <fullName evidence="3">DMT family transporter</fullName>
    </submittedName>
</protein>
<dbReference type="PANTHER" id="PTHR40761">
    <property type="entry name" value="CONSERVED INTEGRAL MEMBRANE ALANINE VALINE AND LEUCINE RICH PROTEIN-RELATED"/>
    <property type="match status" value="1"/>
</dbReference>
<evidence type="ECO:0000313" key="3">
    <source>
        <dbReference type="EMBL" id="MFE1752524.1"/>
    </source>
</evidence>
<dbReference type="RefSeq" id="WP_381830099.1">
    <property type="nucleotide sequence ID" value="NZ_JBHYTS010000027.1"/>
</dbReference>
<organism evidence="3 4">
    <name type="scientific">Streptomyces anandii</name>
    <dbReference type="NCBI Taxonomy" id="285454"/>
    <lineage>
        <taxon>Bacteria</taxon>
        <taxon>Bacillati</taxon>
        <taxon>Actinomycetota</taxon>
        <taxon>Actinomycetes</taxon>
        <taxon>Kitasatosporales</taxon>
        <taxon>Streptomycetaceae</taxon>
        <taxon>Streptomyces</taxon>
    </lineage>
</organism>
<keyword evidence="4" id="KW-1185">Reference proteome</keyword>
<sequence length="286" mass="29315">MTTGFAVAAALASACCFAAAAVMQQAAAASEPESDSLRPRLILDLLRRPLWLAGIGMSFFSYVIQGVALAFGPLVLVLVLPLAALDLVFALPMVALRRRRRLTAAEVTGAACTSGGVAAFLAVLPPPAGIVAPSVGDWLPLLAVAAGCVCVLVPVGRRRPGRSRTALYAAAAGVMFALLDSLTKSTAGLLRENGVGTLAHWEPYALLLVGGTGMLLAQSSFQAGSLTVSLPIIDTLEPIGGVLMGAVVFQERLATSWALAVQGLGALAAVAGIVILGRSPWVYGRM</sequence>
<gene>
    <name evidence="3" type="ORF">ACFW88_18605</name>
</gene>
<comment type="caution">
    <text evidence="3">The sequence shown here is derived from an EMBL/GenBank/DDBJ whole genome shotgun (WGS) entry which is preliminary data.</text>
</comment>
<keyword evidence="1" id="KW-0472">Membrane</keyword>